<dbReference type="Gramene" id="TRITD3Av1G208350.3">
    <property type="protein sequence ID" value="TRITD3Av1G208350.3"/>
    <property type="gene ID" value="TRITD3Av1G208350"/>
</dbReference>
<accession>A0A9R0RS49</accession>
<sequence length="276" mass="31407">MVYASVASLYRKKYQAMQKGVIGISMYYFWSYPLTNSTVDLDATWRCKDFFFGWILDPLVFGDYPQVMKKNVGSRLPPFTEVQSELIKGSLDFIGINHYYSLYVNDRPLETGVQDYKADISVSLRGSRIDPPSSQGFPVNVPSDPKGLQLQLEYLKETYGNLPVYVQENGMGSADDSLDDTDRVGYLSSYMESTLNAMRNGADVRGYFAWAFMDLFELLSGYQLRYGLYRVDFANGRRPRQARLSARWYSGFLKHNGTSALAPRTTQMNQALNLLS</sequence>
<dbReference type="EMBL" id="LT934115">
    <property type="protein sequence ID" value="VAH65234.1"/>
    <property type="molecule type" value="Genomic_DNA"/>
</dbReference>
<dbReference type="PRINTS" id="PR00131">
    <property type="entry name" value="GLHYDRLASE1"/>
</dbReference>
<evidence type="ECO:0000313" key="3">
    <source>
        <dbReference type="EMBL" id="VAH65234.1"/>
    </source>
</evidence>
<evidence type="ECO:0000256" key="1">
    <source>
        <dbReference type="ARBA" id="ARBA00010838"/>
    </source>
</evidence>
<dbReference type="PANTHER" id="PTHR10353">
    <property type="entry name" value="GLYCOSYL HYDROLASE"/>
    <property type="match status" value="1"/>
</dbReference>
<organism evidence="3 4">
    <name type="scientific">Triticum turgidum subsp. durum</name>
    <name type="common">Durum wheat</name>
    <name type="synonym">Triticum durum</name>
    <dbReference type="NCBI Taxonomy" id="4567"/>
    <lineage>
        <taxon>Eukaryota</taxon>
        <taxon>Viridiplantae</taxon>
        <taxon>Streptophyta</taxon>
        <taxon>Embryophyta</taxon>
        <taxon>Tracheophyta</taxon>
        <taxon>Spermatophyta</taxon>
        <taxon>Magnoliopsida</taxon>
        <taxon>Liliopsida</taxon>
        <taxon>Poales</taxon>
        <taxon>Poaceae</taxon>
        <taxon>BOP clade</taxon>
        <taxon>Pooideae</taxon>
        <taxon>Triticodae</taxon>
        <taxon>Triticeae</taxon>
        <taxon>Triticinae</taxon>
        <taxon>Triticum</taxon>
    </lineage>
</organism>
<dbReference type="AlphaFoldDB" id="A0A9R0RS49"/>
<dbReference type="Pfam" id="PF00232">
    <property type="entry name" value="Glyco_hydro_1"/>
    <property type="match status" value="1"/>
</dbReference>
<dbReference type="Proteomes" id="UP000324705">
    <property type="component" value="Chromosome 3A"/>
</dbReference>
<dbReference type="InterPro" id="IPR017853">
    <property type="entry name" value="GH"/>
</dbReference>
<proteinExistence type="inferred from homology"/>
<dbReference type="GO" id="GO:0005975">
    <property type="term" value="P:carbohydrate metabolic process"/>
    <property type="evidence" value="ECO:0007669"/>
    <property type="project" value="InterPro"/>
</dbReference>
<evidence type="ECO:0008006" key="5">
    <source>
        <dbReference type="Google" id="ProtNLM"/>
    </source>
</evidence>
<name>A0A9R0RS49_TRITD</name>
<reference evidence="3 4" key="1">
    <citation type="submission" date="2017-09" db="EMBL/GenBank/DDBJ databases">
        <authorList>
            <consortium name="International Durum Wheat Genome Sequencing Consortium (IDWGSC)"/>
            <person name="Milanesi L."/>
        </authorList>
    </citation>
    <scope>NUCLEOTIDE SEQUENCE [LARGE SCALE GENOMIC DNA]</scope>
    <source>
        <strain evidence="4">cv. Svevo</strain>
    </source>
</reference>
<evidence type="ECO:0000256" key="2">
    <source>
        <dbReference type="RuleBase" id="RU003690"/>
    </source>
</evidence>
<comment type="similarity">
    <text evidence="1 2">Belongs to the glycosyl hydrolase 1 family.</text>
</comment>
<evidence type="ECO:0000313" key="4">
    <source>
        <dbReference type="Proteomes" id="UP000324705"/>
    </source>
</evidence>
<dbReference type="PANTHER" id="PTHR10353:SF192">
    <property type="entry name" value="4-HYDROXY-7-METHOXY-3-OXO-3,4-DIHYDRO-2H-1,4-BENZOXAZIN-2-YL GLUCOSIDEBETA-D-GLUCOSIDASE"/>
    <property type="match status" value="1"/>
</dbReference>
<dbReference type="GO" id="GO:0008422">
    <property type="term" value="F:beta-glucosidase activity"/>
    <property type="evidence" value="ECO:0007669"/>
    <property type="project" value="UniProtKB-ARBA"/>
</dbReference>
<protein>
    <recommendedName>
        <fullName evidence="5">4-hydroxy-7-methoxy-3-oxo-3,4-dihydro-2H-1,4-benzoxazin-2-yl glucosidebeta-D-glucosidase</fullName>
    </recommendedName>
</protein>
<dbReference type="Gene3D" id="3.20.20.80">
    <property type="entry name" value="Glycosidases"/>
    <property type="match status" value="1"/>
</dbReference>
<dbReference type="SUPFAM" id="SSF51445">
    <property type="entry name" value="(Trans)glycosidases"/>
    <property type="match status" value="1"/>
</dbReference>
<keyword evidence="4" id="KW-1185">Reference proteome</keyword>
<gene>
    <name evidence="3" type="ORF">TRITD_3Av1G208350</name>
</gene>
<dbReference type="InterPro" id="IPR001360">
    <property type="entry name" value="Glyco_hydro_1"/>
</dbReference>